<evidence type="ECO:0000256" key="4">
    <source>
        <dbReference type="ARBA" id="ARBA00019397"/>
    </source>
</evidence>
<protein>
    <recommendedName>
        <fullName evidence="4 9">Triosephosphate isomerase</fullName>
        <shortName evidence="9">TIM</shortName>
        <shortName evidence="9">TPI</shortName>
        <ecNumber evidence="3 9">5.3.1.1</ecNumber>
    </recommendedName>
    <alternativeName>
        <fullName evidence="9">Triose-phosphate isomerase</fullName>
    </alternativeName>
</protein>
<dbReference type="UniPathway" id="UPA00109">
    <property type="reaction ID" value="UER00189"/>
</dbReference>
<comment type="catalytic activity">
    <reaction evidence="9 10">
        <text>D-glyceraldehyde 3-phosphate = dihydroxyacetone phosphate</text>
        <dbReference type="Rhea" id="RHEA:18585"/>
        <dbReference type="ChEBI" id="CHEBI:57642"/>
        <dbReference type="ChEBI" id="CHEBI:59776"/>
        <dbReference type="EC" id="5.3.1.1"/>
    </reaction>
</comment>
<dbReference type="GO" id="GO:0005829">
    <property type="term" value="C:cytosol"/>
    <property type="evidence" value="ECO:0007669"/>
    <property type="project" value="TreeGrafter"/>
</dbReference>
<evidence type="ECO:0000256" key="3">
    <source>
        <dbReference type="ARBA" id="ARBA00011940"/>
    </source>
</evidence>
<name>A0A1G7N204_9FIRM</name>
<evidence type="ECO:0000256" key="5">
    <source>
        <dbReference type="ARBA" id="ARBA00022432"/>
    </source>
</evidence>
<evidence type="ECO:0000256" key="1">
    <source>
        <dbReference type="ARBA" id="ARBA00004680"/>
    </source>
</evidence>
<dbReference type="GO" id="GO:0006096">
    <property type="term" value="P:glycolytic process"/>
    <property type="evidence" value="ECO:0007669"/>
    <property type="project" value="UniProtKB-UniRule"/>
</dbReference>
<accession>A0A1G7N204</accession>
<dbReference type="CDD" id="cd00311">
    <property type="entry name" value="TIM"/>
    <property type="match status" value="1"/>
</dbReference>
<dbReference type="HAMAP" id="MF_00147_B">
    <property type="entry name" value="TIM_B"/>
    <property type="match status" value="1"/>
</dbReference>
<dbReference type="UniPathway" id="UPA00138"/>
<dbReference type="SUPFAM" id="SSF51351">
    <property type="entry name" value="Triosephosphate isomerase (TIM)"/>
    <property type="match status" value="1"/>
</dbReference>
<dbReference type="OrthoDB" id="9809429at2"/>
<dbReference type="InterPro" id="IPR013785">
    <property type="entry name" value="Aldolase_TIM"/>
</dbReference>
<dbReference type="GO" id="GO:0046166">
    <property type="term" value="P:glyceraldehyde-3-phosphate biosynthetic process"/>
    <property type="evidence" value="ECO:0007669"/>
    <property type="project" value="TreeGrafter"/>
</dbReference>
<evidence type="ECO:0000256" key="7">
    <source>
        <dbReference type="ARBA" id="ARBA00023152"/>
    </source>
</evidence>
<comment type="subcellular location">
    <subcellularLocation>
        <location evidence="9 10">Cytoplasm</location>
    </subcellularLocation>
</comment>
<comment type="pathway">
    <text evidence="9 10">Carbohydrate biosynthesis; gluconeogenesis.</text>
</comment>
<dbReference type="GO" id="GO:0006094">
    <property type="term" value="P:gluconeogenesis"/>
    <property type="evidence" value="ECO:0007669"/>
    <property type="project" value="UniProtKB-UniRule"/>
</dbReference>
<dbReference type="NCBIfam" id="TIGR00419">
    <property type="entry name" value="tim"/>
    <property type="match status" value="1"/>
</dbReference>
<dbReference type="PANTHER" id="PTHR21139">
    <property type="entry name" value="TRIOSEPHOSPHATE ISOMERASE"/>
    <property type="match status" value="1"/>
</dbReference>
<dbReference type="PROSITE" id="PS00171">
    <property type="entry name" value="TIM_1"/>
    <property type="match status" value="1"/>
</dbReference>
<comment type="function">
    <text evidence="9">Involved in the gluconeogenesis. Catalyzes stereospecifically the conversion of dihydroxyacetone phosphate (DHAP) to D-glyceraldehyde-3-phosphate (G3P).</text>
</comment>
<dbReference type="RefSeq" id="WP_093691162.1">
    <property type="nucleotide sequence ID" value="NZ_FNBU01000021.1"/>
</dbReference>
<keyword evidence="7 9" id="KW-0324">Glycolysis</keyword>
<dbReference type="EMBL" id="FNBU01000021">
    <property type="protein sequence ID" value="SDF68044.1"/>
    <property type="molecule type" value="Genomic_DNA"/>
</dbReference>
<evidence type="ECO:0000256" key="8">
    <source>
        <dbReference type="ARBA" id="ARBA00023235"/>
    </source>
</evidence>
<sequence>MRKPIIAGNWKMHKSVAEAQALVQDIVRLTADVGEVEVVVCPPFTALYPVQTVLSGTHVRLAAQNVHWEKQGAFTGEISPVMLRDVGCDYCIIGHSERRQYFAETNETVNKKVKAALAHGLIPIMCVGETLAEREAGATEAVVGEQVREGLAGLTADQAAAMVIAYEPVWAIGTGRTASPQDANAVCAFIRAIVREMFGAAADRVRIQYGGSVKPENSAELMAQSDIDGALVGGASLDAASFSGIVKFRTQKERMA</sequence>
<keyword evidence="8 9" id="KW-0413">Isomerase</keyword>
<comment type="pathway">
    <text evidence="1 9 10">Carbohydrate degradation; glycolysis; D-glyceraldehyde 3-phosphate from glycerone phosphate: step 1/1.</text>
</comment>
<dbReference type="PROSITE" id="PS51440">
    <property type="entry name" value="TIM_2"/>
    <property type="match status" value="1"/>
</dbReference>
<evidence type="ECO:0000256" key="6">
    <source>
        <dbReference type="ARBA" id="ARBA00022490"/>
    </source>
</evidence>
<feature type="active site" description="Proton acceptor" evidence="9">
    <location>
        <position position="167"/>
    </location>
</feature>
<comment type="subunit">
    <text evidence="9 10">Homodimer.</text>
</comment>
<feature type="binding site" evidence="9">
    <location>
        <begin position="9"/>
        <end position="11"/>
    </location>
    <ligand>
        <name>substrate</name>
    </ligand>
</feature>
<dbReference type="GO" id="GO:0004807">
    <property type="term" value="F:triose-phosphate isomerase activity"/>
    <property type="evidence" value="ECO:0007669"/>
    <property type="project" value="UniProtKB-UniRule"/>
</dbReference>
<dbReference type="Proteomes" id="UP000243333">
    <property type="component" value="Unassembled WGS sequence"/>
</dbReference>
<dbReference type="Gene3D" id="3.20.20.70">
    <property type="entry name" value="Aldolase class I"/>
    <property type="match status" value="1"/>
</dbReference>
<dbReference type="PANTHER" id="PTHR21139:SF42">
    <property type="entry name" value="TRIOSEPHOSPHATE ISOMERASE"/>
    <property type="match status" value="1"/>
</dbReference>
<dbReference type="InterPro" id="IPR035990">
    <property type="entry name" value="TIM_sf"/>
</dbReference>
<keyword evidence="12" id="KW-1185">Reference proteome</keyword>
<feature type="binding site" evidence="9">
    <location>
        <position position="212"/>
    </location>
    <ligand>
        <name>substrate</name>
    </ligand>
</feature>
<dbReference type="EC" id="5.3.1.1" evidence="3 9"/>
<proteinExistence type="inferred from homology"/>
<dbReference type="FunFam" id="3.20.20.70:FF:000016">
    <property type="entry name" value="Triosephosphate isomerase"/>
    <property type="match status" value="1"/>
</dbReference>
<dbReference type="InterPro" id="IPR000652">
    <property type="entry name" value="Triosephosphate_isomerase"/>
</dbReference>
<evidence type="ECO:0000313" key="12">
    <source>
        <dbReference type="Proteomes" id="UP000243333"/>
    </source>
</evidence>
<feature type="binding site" evidence="9">
    <location>
        <position position="173"/>
    </location>
    <ligand>
        <name>substrate</name>
    </ligand>
</feature>
<organism evidence="11 12">
    <name type="scientific">Sporolituus thermophilus DSM 23256</name>
    <dbReference type="NCBI Taxonomy" id="1123285"/>
    <lineage>
        <taxon>Bacteria</taxon>
        <taxon>Bacillati</taxon>
        <taxon>Bacillota</taxon>
        <taxon>Negativicutes</taxon>
        <taxon>Selenomonadales</taxon>
        <taxon>Sporomusaceae</taxon>
        <taxon>Sporolituus</taxon>
    </lineage>
</organism>
<evidence type="ECO:0000256" key="9">
    <source>
        <dbReference type="HAMAP-Rule" id="MF_00147"/>
    </source>
</evidence>
<dbReference type="InterPro" id="IPR022896">
    <property type="entry name" value="TrioseP_Isoase_bac/euk"/>
</dbReference>
<feature type="binding site" evidence="9">
    <location>
        <begin position="233"/>
        <end position="234"/>
    </location>
    <ligand>
        <name>substrate</name>
    </ligand>
</feature>
<feature type="active site" description="Electrophile" evidence="9">
    <location>
        <position position="95"/>
    </location>
</feature>
<dbReference type="InterPro" id="IPR020861">
    <property type="entry name" value="Triosephosphate_isomerase_AS"/>
</dbReference>
<comment type="similarity">
    <text evidence="2 9 10">Belongs to the triosephosphate isomerase family.</text>
</comment>
<evidence type="ECO:0000256" key="10">
    <source>
        <dbReference type="RuleBase" id="RU363013"/>
    </source>
</evidence>
<keyword evidence="6 9" id="KW-0963">Cytoplasm</keyword>
<reference evidence="12" key="1">
    <citation type="submission" date="2016-10" db="EMBL/GenBank/DDBJ databases">
        <authorList>
            <person name="Varghese N."/>
            <person name="Submissions S."/>
        </authorList>
    </citation>
    <scope>NUCLEOTIDE SEQUENCE [LARGE SCALE GENOMIC DNA]</scope>
    <source>
        <strain evidence="12">DSM 23256</strain>
    </source>
</reference>
<evidence type="ECO:0000313" key="11">
    <source>
        <dbReference type="EMBL" id="SDF68044.1"/>
    </source>
</evidence>
<dbReference type="STRING" id="1123285.SAMN05660235_02386"/>
<keyword evidence="5 9" id="KW-0312">Gluconeogenesis</keyword>
<gene>
    <name evidence="9" type="primary">tpiA</name>
    <name evidence="11" type="ORF">SAMN05660235_02386</name>
</gene>
<dbReference type="Pfam" id="PF00121">
    <property type="entry name" value="TIM"/>
    <property type="match status" value="1"/>
</dbReference>
<dbReference type="GO" id="GO:0019563">
    <property type="term" value="P:glycerol catabolic process"/>
    <property type="evidence" value="ECO:0007669"/>
    <property type="project" value="TreeGrafter"/>
</dbReference>
<evidence type="ECO:0000256" key="2">
    <source>
        <dbReference type="ARBA" id="ARBA00007422"/>
    </source>
</evidence>
<dbReference type="AlphaFoldDB" id="A0A1G7N204"/>